<comment type="caution">
    <text evidence="1">The sequence shown here is derived from an EMBL/GenBank/DDBJ whole genome shotgun (WGS) entry which is preliminary data.</text>
</comment>
<dbReference type="Proteomes" id="UP000186657">
    <property type="component" value="Unassembled WGS sequence"/>
</dbReference>
<keyword evidence="2" id="KW-1185">Reference proteome</keyword>
<reference evidence="1 2" key="1">
    <citation type="submission" date="2016-10" db="EMBL/GenBank/DDBJ databases">
        <title>Comparative genomics uncovers the prolific and rare metabolic potential of the cyanobacterial genus Moorea.</title>
        <authorList>
            <person name="Leao T."/>
            <person name="Castelao G."/>
            <person name="Korobeynikov A."/>
            <person name="Monroe E.A."/>
            <person name="Podell S."/>
            <person name="Glukhov E."/>
            <person name="Allen E."/>
            <person name="Gerwick W.H."/>
            <person name="Gerwick L."/>
        </authorList>
    </citation>
    <scope>NUCLEOTIDE SEQUENCE [LARGE SCALE GENOMIC DNA]</scope>
    <source>
        <strain evidence="1 2">PNG5-198</strain>
    </source>
</reference>
<dbReference type="AlphaFoldDB" id="A0A1U7MWF9"/>
<protein>
    <submittedName>
        <fullName evidence="1">Uncharacterized protein</fullName>
    </submittedName>
</protein>
<name>A0A1U7MWF9_9CYAN</name>
<gene>
    <name evidence="1" type="ORF">BJP37_02390</name>
</gene>
<accession>A0A1U7MWF9</accession>
<evidence type="ECO:0000313" key="2">
    <source>
        <dbReference type="Proteomes" id="UP000186657"/>
    </source>
</evidence>
<evidence type="ECO:0000313" key="1">
    <source>
        <dbReference type="EMBL" id="OLT58060.1"/>
    </source>
</evidence>
<sequence length="77" mass="8915">MQGGWLFLRVSLRLEHFTITVDSFALIYTNLSTNDPDLPRLNWVIANPLAISYQLSAISYQLFNQTGKHSFNLCYLY</sequence>
<proteinExistence type="predicted"/>
<organism evidence="1 2">
    <name type="scientific">Moorena bouillonii PNG</name>
    <dbReference type="NCBI Taxonomy" id="568701"/>
    <lineage>
        <taxon>Bacteria</taxon>
        <taxon>Bacillati</taxon>
        <taxon>Cyanobacteriota</taxon>
        <taxon>Cyanophyceae</taxon>
        <taxon>Coleofasciculales</taxon>
        <taxon>Coleofasciculaceae</taxon>
        <taxon>Moorena</taxon>
    </lineage>
</organism>
<dbReference type="EMBL" id="MKZS01000001">
    <property type="protein sequence ID" value="OLT58060.1"/>
    <property type="molecule type" value="Genomic_DNA"/>
</dbReference>